<reference evidence="3" key="1">
    <citation type="journal article" name="DNA Res.">
        <title>The physiological potential of anammox bacteria as revealed by their core genome structure.</title>
        <authorList>
            <person name="Okubo T."/>
            <person name="Toyoda A."/>
            <person name="Fukuhara K."/>
            <person name="Uchiyama I."/>
            <person name="Harigaya Y."/>
            <person name="Kuroiwa M."/>
            <person name="Suzuki T."/>
            <person name="Murakami Y."/>
            <person name="Suwa Y."/>
            <person name="Takami H."/>
        </authorList>
    </citation>
    <scope>NUCLEOTIDE SEQUENCE</scope>
    <source>
        <strain evidence="3">317325-2</strain>
    </source>
</reference>
<evidence type="ECO:0000256" key="1">
    <source>
        <dbReference type="SAM" id="MobiDB-lite"/>
    </source>
</evidence>
<evidence type="ECO:0000313" key="3">
    <source>
        <dbReference type="EMBL" id="BBO23457.1"/>
    </source>
</evidence>
<sequence length="329" mass="35566">MRFVVSLAILVAATVASFGQTLETYLELRKKHGITQAVGIQALETLIGERVVEIQGVVHGISRAGSSTILLVERSDGQQLSIRAPVVPDWLETGNLTPARLLVRAERKHEYSDLEAWLIGAATERSIAMIEREARLKAEREAAKRAARTTQPPASRSGAKTTTAADWNLQPHEAVPVYAGFIKNRNKKLTDQQALDIAQGIVGFSVKYGIDARLILAMVMVESGFNPGATSRAGAMGLGQLMPGTAKGMGLNNAYDTFQNLYATVRIVRGHIDKYHKQTGDPYDALVLALAAYNAGSGAVRKHGGVPPYQETQNYIEKVVAAYRALCGN</sequence>
<dbReference type="Proteomes" id="UP000662873">
    <property type="component" value="Chromosome"/>
</dbReference>
<dbReference type="Gene3D" id="1.10.530.10">
    <property type="match status" value="1"/>
</dbReference>
<name>A0A809S474_9BACT</name>
<proteinExistence type="predicted"/>
<dbReference type="InterPro" id="IPR023346">
    <property type="entry name" value="Lysozyme-like_dom_sf"/>
</dbReference>
<organism evidence="3 4">
    <name type="scientific">Candidatus Nitrosymbiomonas proteolyticus</name>
    <dbReference type="NCBI Taxonomy" id="2608984"/>
    <lineage>
        <taxon>Bacteria</taxon>
        <taxon>Bacillati</taxon>
        <taxon>Armatimonadota</taxon>
        <taxon>Armatimonadota incertae sedis</taxon>
        <taxon>Candidatus Nitrosymbiomonas</taxon>
    </lineage>
</organism>
<dbReference type="PANTHER" id="PTHR37423:SF2">
    <property type="entry name" value="MEMBRANE-BOUND LYTIC MUREIN TRANSGLYCOSYLASE C"/>
    <property type="match status" value="1"/>
</dbReference>
<dbReference type="AlphaFoldDB" id="A0A809S474"/>
<gene>
    <name evidence="3" type="ORF">NPRO_10520</name>
</gene>
<dbReference type="SUPFAM" id="SSF53955">
    <property type="entry name" value="Lysozyme-like"/>
    <property type="match status" value="1"/>
</dbReference>
<protein>
    <submittedName>
        <fullName evidence="3">Lytic transglycosylase</fullName>
    </submittedName>
</protein>
<feature type="compositionally biased region" description="Polar residues" evidence="1">
    <location>
        <begin position="149"/>
        <end position="163"/>
    </location>
</feature>
<dbReference type="KEGG" id="npy:NPRO_10520"/>
<dbReference type="EMBL" id="AP021858">
    <property type="protein sequence ID" value="BBO23457.1"/>
    <property type="molecule type" value="Genomic_DNA"/>
</dbReference>
<feature type="domain" description="Transglycosylase SLT" evidence="2">
    <location>
        <begin position="206"/>
        <end position="314"/>
    </location>
</feature>
<evidence type="ECO:0000313" key="4">
    <source>
        <dbReference type="Proteomes" id="UP000662873"/>
    </source>
</evidence>
<feature type="region of interest" description="Disordered" evidence="1">
    <location>
        <begin position="140"/>
        <end position="163"/>
    </location>
</feature>
<dbReference type="InterPro" id="IPR008258">
    <property type="entry name" value="Transglycosylase_SLT_dom_1"/>
</dbReference>
<dbReference type="PANTHER" id="PTHR37423">
    <property type="entry name" value="SOLUBLE LYTIC MUREIN TRANSGLYCOSYLASE-RELATED"/>
    <property type="match status" value="1"/>
</dbReference>
<dbReference type="CDD" id="cd00254">
    <property type="entry name" value="LT-like"/>
    <property type="match status" value="1"/>
</dbReference>
<evidence type="ECO:0000259" key="2">
    <source>
        <dbReference type="Pfam" id="PF01464"/>
    </source>
</evidence>
<accession>A0A809S474</accession>
<dbReference type="Pfam" id="PF01464">
    <property type="entry name" value="SLT"/>
    <property type="match status" value="1"/>
</dbReference>